<dbReference type="Gene3D" id="1.25.40.10">
    <property type="entry name" value="Tetratricopeptide repeat domain"/>
    <property type="match status" value="1"/>
</dbReference>
<keyword evidence="5" id="KW-1185">Reference proteome</keyword>
<gene>
    <name evidence="4" type="ORF">SAMN05444714_3058</name>
</gene>
<dbReference type="PROSITE" id="PS51257">
    <property type="entry name" value="PROKAR_LIPOPROTEIN"/>
    <property type="match status" value="1"/>
</dbReference>
<dbReference type="PROSITE" id="PS50005">
    <property type="entry name" value="TPR"/>
    <property type="match status" value="1"/>
</dbReference>
<keyword evidence="2 3" id="KW-0802">TPR repeat</keyword>
<evidence type="ECO:0000256" key="3">
    <source>
        <dbReference type="PROSITE-ProRule" id="PRU00339"/>
    </source>
</evidence>
<sequence length="186" mass="19939">MRTTAFVVLTGLLLSACADSSRGNGTDGVFAPGVAGESDIDGLLVGHRLMAAGEYELALQAYNRAAVQQGINVDTLSAIGSANLSLGRLGQAERWLRRAVEEDPTFPPAWNNLGVVLMERGQVAEASQVFQRAFAADNGNSDEIRENLRLALAKLENTGNNEPQENQNFNLIRRGPGDFVLTSEPL</sequence>
<evidence type="ECO:0000313" key="5">
    <source>
        <dbReference type="Proteomes" id="UP000198926"/>
    </source>
</evidence>
<dbReference type="Pfam" id="PF14559">
    <property type="entry name" value="TPR_19"/>
    <property type="match status" value="1"/>
</dbReference>
<dbReference type="InterPro" id="IPR011990">
    <property type="entry name" value="TPR-like_helical_dom_sf"/>
</dbReference>
<dbReference type="EMBL" id="FOZM01000003">
    <property type="protein sequence ID" value="SFS21984.1"/>
    <property type="molecule type" value="Genomic_DNA"/>
</dbReference>
<name>A0A1I6N247_9RHOB</name>
<dbReference type="AlphaFoldDB" id="A0A1I6N247"/>
<dbReference type="GO" id="GO:0016020">
    <property type="term" value="C:membrane"/>
    <property type="evidence" value="ECO:0007669"/>
    <property type="project" value="TreeGrafter"/>
</dbReference>
<evidence type="ECO:0000256" key="1">
    <source>
        <dbReference type="ARBA" id="ARBA00022737"/>
    </source>
</evidence>
<dbReference type="STRING" id="1123755.SAMN05444714_3058"/>
<evidence type="ECO:0000256" key="2">
    <source>
        <dbReference type="ARBA" id="ARBA00022803"/>
    </source>
</evidence>
<dbReference type="RefSeq" id="WP_090210234.1">
    <property type="nucleotide sequence ID" value="NZ_FOZM01000003.1"/>
</dbReference>
<reference evidence="4 5" key="1">
    <citation type="submission" date="2016-10" db="EMBL/GenBank/DDBJ databases">
        <authorList>
            <person name="de Groot N.N."/>
        </authorList>
    </citation>
    <scope>NUCLEOTIDE SEQUENCE [LARGE SCALE GENOMIC DNA]</scope>
    <source>
        <strain evidence="4 5">DSM 29433</strain>
    </source>
</reference>
<feature type="repeat" description="TPR" evidence="3">
    <location>
        <begin position="107"/>
        <end position="140"/>
    </location>
</feature>
<dbReference type="SMART" id="SM00028">
    <property type="entry name" value="TPR"/>
    <property type="match status" value="2"/>
</dbReference>
<dbReference type="InterPro" id="IPR047150">
    <property type="entry name" value="SGT"/>
</dbReference>
<dbReference type="PANTHER" id="PTHR45831">
    <property type="entry name" value="LD24721P"/>
    <property type="match status" value="1"/>
</dbReference>
<organism evidence="4 5">
    <name type="scientific">Yoonia litorea</name>
    <dbReference type="NCBI Taxonomy" id="1123755"/>
    <lineage>
        <taxon>Bacteria</taxon>
        <taxon>Pseudomonadati</taxon>
        <taxon>Pseudomonadota</taxon>
        <taxon>Alphaproteobacteria</taxon>
        <taxon>Rhodobacterales</taxon>
        <taxon>Paracoccaceae</taxon>
        <taxon>Yoonia</taxon>
    </lineage>
</organism>
<protein>
    <submittedName>
        <fullName evidence="4">Tetratricopeptide repeat-containing protein</fullName>
    </submittedName>
</protein>
<dbReference type="Proteomes" id="UP000198926">
    <property type="component" value="Unassembled WGS sequence"/>
</dbReference>
<dbReference type="SUPFAM" id="SSF48452">
    <property type="entry name" value="TPR-like"/>
    <property type="match status" value="1"/>
</dbReference>
<dbReference type="PANTHER" id="PTHR45831:SF4">
    <property type="match status" value="1"/>
</dbReference>
<evidence type="ECO:0000313" key="4">
    <source>
        <dbReference type="EMBL" id="SFS21984.1"/>
    </source>
</evidence>
<proteinExistence type="predicted"/>
<dbReference type="GO" id="GO:0060090">
    <property type="term" value="F:molecular adaptor activity"/>
    <property type="evidence" value="ECO:0007669"/>
    <property type="project" value="TreeGrafter"/>
</dbReference>
<dbReference type="InterPro" id="IPR019734">
    <property type="entry name" value="TPR_rpt"/>
</dbReference>
<dbReference type="GO" id="GO:0072380">
    <property type="term" value="C:TRC complex"/>
    <property type="evidence" value="ECO:0007669"/>
    <property type="project" value="TreeGrafter"/>
</dbReference>
<dbReference type="OrthoDB" id="495305at2"/>
<keyword evidence="1" id="KW-0677">Repeat</keyword>
<accession>A0A1I6N247</accession>
<dbReference type="GO" id="GO:0006620">
    <property type="term" value="P:post-translational protein targeting to endoplasmic reticulum membrane"/>
    <property type="evidence" value="ECO:0007669"/>
    <property type="project" value="TreeGrafter"/>
</dbReference>